<dbReference type="Pfam" id="PF12572">
    <property type="entry name" value="DUF3752"/>
    <property type="match status" value="1"/>
</dbReference>
<accession>A0ABQ0LG92</accession>
<feature type="region of interest" description="Disordered" evidence="1">
    <location>
        <begin position="86"/>
        <end position="153"/>
    </location>
</feature>
<name>A0ABQ0LG92_MYCCL</name>
<dbReference type="EMBL" id="DF846267">
    <property type="protein sequence ID" value="GAT50123.1"/>
    <property type="molecule type" value="Genomic_DNA"/>
</dbReference>
<feature type="region of interest" description="Disordered" evidence="1">
    <location>
        <begin position="175"/>
        <end position="213"/>
    </location>
</feature>
<evidence type="ECO:0000259" key="2">
    <source>
        <dbReference type="Pfam" id="PF12572"/>
    </source>
</evidence>
<sequence length="213" mass="23564">MTVKTPFDNVGVDAEAPSRAGEGTKSPAREPPEIGYERVREEQDAVVEFMEKEERRRKQVEEAPQPKAATREASLFRVARPALLVRSPRDGSSPATVVERQGGASTLWTEARTPTERQQRLADEVVGELDVRSGGRSPRNAQTRRAVGERRKAYSTRRTCAVELVDMHLAAGKSAEKDEVPKAVWDRDRDMGHGGRLVDAEKGNKMINKGFGS</sequence>
<evidence type="ECO:0000313" key="4">
    <source>
        <dbReference type="Proteomes" id="UP000815677"/>
    </source>
</evidence>
<feature type="compositionally biased region" description="Basic and acidic residues" evidence="1">
    <location>
        <begin position="175"/>
        <end position="204"/>
    </location>
</feature>
<keyword evidence="4" id="KW-1185">Reference proteome</keyword>
<gene>
    <name evidence="3" type="ORF">MCHLO_07398</name>
</gene>
<feature type="compositionally biased region" description="Basic and acidic residues" evidence="1">
    <location>
        <begin position="27"/>
        <end position="61"/>
    </location>
</feature>
<evidence type="ECO:0000256" key="1">
    <source>
        <dbReference type="SAM" id="MobiDB-lite"/>
    </source>
</evidence>
<dbReference type="Proteomes" id="UP000815677">
    <property type="component" value="Unassembled WGS sequence"/>
</dbReference>
<feature type="region of interest" description="Disordered" evidence="1">
    <location>
        <begin position="1"/>
        <end position="74"/>
    </location>
</feature>
<proteinExistence type="predicted"/>
<protein>
    <recommendedName>
        <fullName evidence="2">DUF3752 domain-containing protein</fullName>
    </recommendedName>
</protein>
<feature type="domain" description="DUF3752" evidence="2">
    <location>
        <begin position="100"/>
        <end position="210"/>
    </location>
</feature>
<organism evidence="3 4">
    <name type="scientific">Mycena chlorophos</name>
    <name type="common">Agaric fungus</name>
    <name type="synonym">Agaricus chlorophos</name>
    <dbReference type="NCBI Taxonomy" id="658473"/>
    <lineage>
        <taxon>Eukaryota</taxon>
        <taxon>Fungi</taxon>
        <taxon>Dikarya</taxon>
        <taxon>Basidiomycota</taxon>
        <taxon>Agaricomycotina</taxon>
        <taxon>Agaricomycetes</taxon>
        <taxon>Agaricomycetidae</taxon>
        <taxon>Agaricales</taxon>
        <taxon>Marasmiineae</taxon>
        <taxon>Mycenaceae</taxon>
        <taxon>Mycena</taxon>
    </lineage>
</organism>
<feature type="compositionally biased region" description="Basic and acidic residues" evidence="1">
    <location>
        <begin position="113"/>
        <end position="133"/>
    </location>
</feature>
<evidence type="ECO:0000313" key="3">
    <source>
        <dbReference type="EMBL" id="GAT50123.1"/>
    </source>
</evidence>
<dbReference type="InterPro" id="IPR022226">
    <property type="entry name" value="DUF3752"/>
</dbReference>
<reference evidence="3" key="1">
    <citation type="submission" date="2014-09" db="EMBL/GenBank/DDBJ databases">
        <title>Genome sequence of the luminous mushroom Mycena chlorophos for searching fungal bioluminescence genes.</title>
        <authorList>
            <person name="Tanaka Y."/>
            <person name="Kasuga D."/>
            <person name="Oba Y."/>
            <person name="Hase S."/>
            <person name="Sato K."/>
            <person name="Oba Y."/>
            <person name="Sakakibara Y."/>
        </authorList>
    </citation>
    <scope>NUCLEOTIDE SEQUENCE</scope>
</reference>